<reference evidence="2 3" key="1">
    <citation type="submission" date="2019-07" db="EMBL/GenBank/DDBJ databases">
        <title>Genomics analysis of Aphanomyces spp. identifies a new class of oomycete effector associated with host adaptation.</title>
        <authorList>
            <person name="Gaulin E."/>
        </authorList>
    </citation>
    <scope>NUCLEOTIDE SEQUENCE [LARGE SCALE GENOMIC DNA]</scope>
    <source>
        <strain evidence="2 3">ATCC 201684</strain>
    </source>
</reference>
<organism evidence="2 3">
    <name type="scientific">Aphanomyces euteiches</name>
    <dbReference type="NCBI Taxonomy" id="100861"/>
    <lineage>
        <taxon>Eukaryota</taxon>
        <taxon>Sar</taxon>
        <taxon>Stramenopiles</taxon>
        <taxon>Oomycota</taxon>
        <taxon>Saprolegniomycetes</taxon>
        <taxon>Saprolegniales</taxon>
        <taxon>Verrucalvaceae</taxon>
        <taxon>Aphanomyces</taxon>
    </lineage>
</organism>
<sequence length="239" mass="26922">MQLHDARNQQFRAEQRLRQLEQLRTVLQTQEDDKDNSEPLGDAEVLQQIRKVVDDLEKVTGGTVDHALNPAICRLELIQHTLAHTFRDHSDILLDDTPSLTVDTLTAEVENLQSVMKPAESERIEVVSAPKRNDSKRENATVSSNRAHKYTSLDKLKQLIAQIVQDYSALEKQLAPSGVAIHVILTQCMRTLDVGQIEDVVPTLLDVLSVMKMLPAFEDDVKLLLGLSRMHPGRMFLTC</sequence>
<accession>A0A6G0XVE9</accession>
<dbReference type="VEuPathDB" id="FungiDB:AeMF1_009252"/>
<keyword evidence="3" id="KW-1185">Reference proteome</keyword>
<evidence type="ECO:0008006" key="4">
    <source>
        <dbReference type="Google" id="ProtNLM"/>
    </source>
</evidence>
<name>A0A6G0XVE9_9STRA</name>
<dbReference type="EMBL" id="VJMJ01000009">
    <property type="protein sequence ID" value="KAF0744534.1"/>
    <property type="molecule type" value="Genomic_DNA"/>
</dbReference>
<keyword evidence="1" id="KW-0175">Coiled coil</keyword>
<evidence type="ECO:0000256" key="1">
    <source>
        <dbReference type="SAM" id="Coils"/>
    </source>
</evidence>
<evidence type="ECO:0000313" key="2">
    <source>
        <dbReference type="EMBL" id="KAF0744534.1"/>
    </source>
</evidence>
<comment type="caution">
    <text evidence="2">The sequence shown here is derived from an EMBL/GenBank/DDBJ whole genome shotgun (WGS) entry which is preliminary data.</text>
</comment>
<feature type="coiled-coil region" evidence="1">
    <location>
        <begin position="3"/>
        <end position="33"/>
    </location>
</feature>
<evidence type="ECO:0000313" key="3">
    <source>
        <dbReference type="Proteomes" id="UP000481153"/>
    </source>
</evidence>
<protein>
    <recommendedName>
        <fullName evidence="4">Centrosomal protein of 70 kDa</fullName>
    </recommendedName>
</protein>
<proteinExistence type="predicted"/>
<dbReference type="Proteomes" id="UP000481153">
    <property type="component" value="Unassembled WGS sequence"/>
</dbReference>
<dbReference type="AlphaFoldDB" id="A0A6G0XVE9"/>
<gene>
    <name evidence="2" type="ORF">Ae201684_001008</name>
</gene>